<feature type="non-terminal residue" evidence="1">
    <location>
        <position position="52"/>
    </location>
</feature>
<dbReference type="AlphaFoldDB" id="A0A811UTV8"/>
<dbReference type="EMBL" id="CAJHJT010000034">
    <property type="protein sequence ID" value="CAD7002612.1"/>
    <property type="molecule type" value="Genomic_DNA"/>
</dbReference>
<gene>
    <name evidence="1" type="ORF">CCAP1982_LOCUS11096</name>
</gene>
<evidence type="ECO:0000313" key="1">
    <source>
        <dbReference type="EMBL" id="CAD7002612.1"/>
    </source>
</evidence>
<name>A0A811UTV8_CERCA</name>
<organism evidence="1 2">
    <name type="scientific">Ceratitis capitata</name>
    <name type="common">Mediterranean fruit fly</name>
    <name type="synonym">Tephritis capitata</name>
    <dbReference type="NCBI Taxonomy" id="7213"/>
    <lineage>
        <taxon>Eukaryota</taxon>
        <taxon>Metazoa</taxon>
        <taxon>Ecdysozoa</taxon>
        <taxon>Arthropoda</taxon>
        <taxon>Hexapoda</taxon>
        <taxon>Insecta</taxon>
        <taxon>Pterygota</taxon>
        <taxon>Neoptera</taxon>
        <taxon>Endopterygota</taxon>
        <taxon>Diptera</taxon>
        <taxon>Brachycera</taxon>
        <taxon>Muscomorpha</taxon>
        <taxon>Tephritoidea</taxon>
        <taxon>Tephritidae</taxon>
        <taxon>Ceratitis</taxon>
        <taxon>Ceratitis</taxon>
    </lineage>
</organism>
<accession>A0A811UTV8</accession>
<keyword evidence="2" id="KW-1185">Reference proteome</keyword>
<protein>
    <submittedName>
        <fullName evidence="1">(Mediterranean fruit fly) hypothetical protein</fullName>
    </submittedName>
</protein>
<dbReference type="Proteomes" id="UP000606786">
    <property type="component" value="Unassembled WGS sequence"/>
</dbReference>
<comment type="caution">
    <text evidence="1">The sequence shown here is derived from an EMBL/GenBank/DDBJ whole genome shotgun (WGS) entry which is preliminary data.</text>
</comment>
<reference evidence="1" key="1">
    <citation type="submission" date="2020-11" db="EMBL/GenBank/DDBJ databases">
        <authorList>
            <person name="Whitehead M."/>
        </authorList>
    </citation>
    <scope>NUCLEOTIDE SEQUENCE</scope>
    <source>
        <strain evidence="1">EGII</strain>
    </source>
</reference>
<sequence>MKNFYEGLIIRAPKIESRIHPPVERQDLEAHLEQCYESKYPLTYFRWYNIKY</sequence>
<proteinExistence type="predicted"/>
<evidence type="ECO:0000313" key="2">
    <source>
        <dbReference type="Proteomes" id="UP000606786"/>
    </source>
</evidence>